<gene>
    <name evidence="1" type="ORF">IHE45_14G100600</name>
</gene>
<protein>
    <submittedName>
        <fullName evidence="1">Uncharacterized protein</fullName>
    </submittedName>
</protein>
<dbReference type="Proteomes" id="UP000827976">
    <property type="component" value="Chromosome 14"/>
</dbReference>
<dbReference type="EMBL" id="CM037024">
    <property type="protein sequence ID" value="KAH7664124.1"/>
    <property type="molecule type" value="Genomic_DNA"/>
</dbReference>
<organism evidence="1 2">
    <name type="scientific">Dioscorea alata</name>
    <name type="common">Purple yam</name>
    <dbReference type="NCBI Taxonomy" id="55571"/>
    <lineage>
        <taxon>Eukaryota</taxon>
        <taxon>Viridiplantae</taxon>
        <taxon>Streptophyta</taxon>
        <taxon>Embryophyta</taxon>
        <taxon>Tracheophyta</taxon>
        <taxon>Spermatophyta</taxon>
        <taxon>Magnoliopsida</taxon>
        <taxon>Liliopsida</taxon>
        <taxon>Dioscoreales</taxon>
        <taxon>Dioscoreaceae</taxon>
        <taxon>Dioscorea</taxon>
    </lineage>
</organism>
<name>A0ACB7UTW3_DIOAL</name>
<keyword evidence="2" id="KW-1185">Reference proteome</keyword>
<reference evidence="2" key="1">
    <citation type="journal article" date="2022" name="Nat. Commun.">
        <title>Chromosome evolution and the genetic basis of agronomically important traits in greater yam.</title>
        <authorList>
            <person name="Bredeson J.V."/>
            <person name="Lyons J.B."/>
            <person name="Oniyinde I.O."/>
            <person name="Okereke N.R."/>
            <person name="Kolade O."/>
            <person name="Nnabue I."/>
            <person name="Nwadili C.O."/>
            <person name="Hribova E."/>
            <person name="Parker M."/>
            <person name="Nwogha J."/>
            <person name="Shu S."/>
            <person name="Carlson J."/>
            <person name="Kariba R."/>
            <person name="Muthemba S."/>
            <person name="Knop K."/>
            <person name="Barton G.J."/>
            <person name="Sherwood A.V."/>
            <person name="Lopez-Montes A."/>
            <person name="Asiedu R."/>
            <person name="Jamnadass R."/>
            <person name="Muchugi A."/>
            <person name="Goodstein D."/>
            <person name="Egesi C.N."/>
            <person name="Featherston J."/>
            <person name="Asfaw A."/>
            <person name="Simpson G.G."/>
            <person name="Dolezel J."/>
            <person name="Hendre P.S."/>
            <person name="Van Deynze A."/>
            <person name="Kumar P.L."/>
            <person name="Obidiegwu J.E."/>
            <person name="Bhattacharjee R."/>
            <person name="Rokhsar D.S."/>
        </authorList>
    </citation>
    <scope>NUCLEOTIDE SEQUENCE [LARGE SCALE GENOMIC DNA]</scope>
    <source>
        <strain evidence="2">cv. TDa95/00328</strain>
    </source>
</reference>
<evidence type="ECO:0000313" key="2">
    <source>
        <dbReference type="Proteomes" id="UP000827976"/>
    </source>
</evidence>
<evidence type="ECO:0000313" key="1">
    <source>
        <dbReference type="EMBL" id="KAH7664124.1"/>
    </source>
</evidence>
<proteinExistence type="predicted"/>
<sequence length="270" mass="30562">MFLKLFIYISTHTHTRMCARAHTHTHMHARAYTRIYIYIPKGIFGECGHLLSMIIISHNCAYLQSKKLWLSSDHCTMHVLLLVKVFREFYPSHVHDQILECVWKEDKFVLIEKKDPSFMKDQSPLPPAQSIQYELMELFDEVQGIEHDPNLEITKNPDAKDLPSPNQEVASDDCSNDAYHVHQELPSIDLAATANASGTISSFSGLKPRQSQNESRKVAFISVGKSAPSVADNCRSNKKMKSEMQPENAAKTDDPFLSLLLAGNTNKSLF</sequence>
<comment type="caution">
    <text evidence="1">The sequence shown here is derived from an EMBL/GenBank/DDBJ whole genome shotgun (WGS) entry which is preliminary data.</text>
</comment>
<accession>A0ACB7UTW3</accession>